<dbReference type="EMBL" id="CP063845">
    <property type="protein sequence ID" value="UFP94517.1"/>
    <property type="molecule type" value="Genomic_DNA"/>
</dbReference>
<dbReference type="SMART" id="SM00732">
    <property type="entry name" value="YqgFc"/>
    <property type="match status" value="1"/>
</dbReference>
<keyword evidence="3" id="KW-1185">Reference proteome</keyword>
<dbReference type="Gene3D" id="3.30.420.140">
    <property type="entry name" value="YqgF/RNase H-like domain"/>
    <property type="match status" value="1"/>
</dbReference>
<dbReference type="Proteomes" id="UP001054846">
    <property type="component" value="Chromosome"/>
</dbReference>
<dbReference type="InterPro" id="IPR006641">
    <property type="entry name" value="YqgF/RNaseH-like_dom"/>
</dbReference>
<dbReference type="RefSeq" id="WP_230841564.1">
    <property type="nucleotide sequence ID" value="NZ_CP063845.1"/>
</dbReference>
<evidence type="ECO:0000313" key="3">
    <source>
        <dbReference type="Proteomes" id="UP001054846"/>
    </source>
</evidence>
<gene>
    <name evidence="2" type="ORF">ISF26_22715</name>
</gene>
<evidence type="ECO:0000259" key="1">
    <source>
        <dbReference type="SMART" id="SM00732"/>
    </source>
</evidence>
<dbReference type="InterPro" id="IPR037027">
    <property type="entry name" value="YqgF/RNaseH-like_dom_sf"/>
</dbReference>
<name>A0ABY3PLD8_9CYAN</name>
<evidence type="ECO:0000313" key="2">
    <source>
        <dbReference type="EMBL" id="UFP94517.1"/>
    </source>
</evidence>
<dbReference type="InterPro" id="IPR012337">
    <property type="entry name" value="RNaseH-like_sf"/>
</dbReference>
<organism evidence="2 3">
    <name type="scientific">Gloeobacter morelensis MG652769</name>
    <dbReference type="NCBI Taxonomy" id="2781736"/>
    <lineage>
        <taxon>Bacteria</taxon>
        <taxon>Bacillati</taxon>
        <taxon>Cyanobacteriota</taxon>
        <taxon>Cyanophyceae</taxon>
        <taxon>Gloeobacterales</taxon>
        <taxon>Gloeobacteraceae</taxon>
        <taxon>Gloeobacter</taxon>
        <taxon>Gloeobacter morelensis</taxon>
    </lineage>
</organism>
<accession>A0ABY3PLD8</accession>
<sequence>MILGIDPGRSKCGLALVGLDRKLYFRSVVASDQLLQQVERLLEEFSVAALVIGDQTTSEYWQAQLRAAFPEVRLVAVPERRSSEQARSRYWQFNPPRGLNRLLPQDFRVPPEAYDDVVALILVERYLAGLVDVDRR</sequence>
<feature type="domain" description="YqgF/RNase H-like" evidence="1">
    <location>
        <begin position="1"/>
        <end position="86"/>
    </location>
</feature>
<reference evidence="2 3" key="1">
    <citation type="journal article" date="2021" name="Genome Biol. Evol.">
        <title>Complete Genome Sequencing of a Novel Gloeobacter Species from a Waterfall Cave in Mexico.</title>
        <authorList>
            <person name="Saw J.H."/>
            <person name="Cardona T."/>
            <person name="Montejano G."/>
        </authorList>
    </citation>
    <scope>NUCLEOTIDE SEQUENCE [LARGE SCALE GENOMIC DNA]</scope>
    <source>
        <strain evidence="2">MG652769</strain>
    </source>
</reference>
<protein>
    <submittedName>
        <fullName evidence="2">Resolvase</fullName>
    </submittedName>
</protein>
<proteinExistence type="predicted"/>
<dbReference type="SUPFAM" id="SSF53098">
    <property type="entry name" value="Ribonuclease H-like"/>
    <property type="match status" value="1"/>
</dbReference>